<dbReference type="EMBL" id="CAIIXF020000009">
    <property type="protein sequence ID" value="CAH1793474.1"/>
    <property type="molecule type" value="Genomic_DNA"/>
</dbReference>
<reference evidence="2" key="1">
    <citation type="submission" date="2022-03" db="EMBL/GenBank/DDBJ databases">
        <authorList>
            <person name="Martin C."/>
        </authorList>
    </citation>
    <scope>NUCLEOTIDE SEQUENCE</scope>
</reference>
<dbReference type="Pfam" id="PF05270">
    <property type="entry name" value="AbfB"/>
    <property type="match status" value="1"/>
</dbReference>
<evidence type="ECO:0000313" key="2">
    <source>
        <dbReference type="EMBL" id="CAH1793474.1"/>
    </source>
</evidence>
<name>A0A8J1Y6U6_OWEFU</name>
<dbReference type="InterPro" id="IPR007934">
    <property type="entry name" value="AbfB_ABD"/>
</dbReference>
<evidence type="ECO:0000259" key="1">
    <source>
        <dbReference type="Pfam" id="PF05270"/>
    </source>
</evidence>
<dbReference type="OrthoDB" id="5953039at2759"/>
<organism evidence="2 3">
    <name type="scientific">Owenia fusiformis</name>
    <name type="common">Polychaete worm</name>
    <dbReference type="NCBI Taxonomy" id="6347"/>
    <lineage>
        <taxon>Eukaryota</taxon>
        <taxon>Metazoa</taxon>
        <taxon>Spiralia</taxon>
        <taxon>Lophotrochozoa</taxon>
        <taxon>Annelida</taxon>
        <taxon>Polychaeta</taxon>
        <taxon>Sedentaria</taxon>
        <taxon>Canalipalpata</taxon>
        <taxon>Sabellida</taxon>
        <taxon>Oweniida</taxon>
        <taxon>Oweniidae</taxon>
        <taxon>Owenia</taxon>
    </lineage>
</organism>
<dbReference type="InterPro" id="IPR036195">
    <property type="entry name" value="AbfB_ABD_sf"/>
</dbReference>
<comment type="caution">
    <text evidence="2">The sequence shown here is derived from an EMBL/GenBank/DDBJ whole genome shotgun (WGS) entry which is preliminary data.</text>
</comment>
<sequence>MKNNVESMRNDIISHISEKIGKDVDTSFDRSRGTCKGYLKAAFISQNIAASIGLHFGTPKAFIIGSPTPQWVVESPGLTGEPGTVSLTYTEAPYVGWYLRHSNYRLQVDDKNNPSLPQYFIKDATWRLIPNKYFKNYMTFQSVNYPDRFIRHQSWALKLHQDDGSELFKKDASFLQAPFSSLYGKCE</sequence>
<dbReference type="GO" id="GO:0046556">
    <property type="term" value="F:alpha-L-arabinofuranosidase activity"/>
    <property type="evidence" value="ECO:0007669"/>
    <property type="project" value="InterPro"/>
</dbReference>
<protein>
    <recommendedName>
        <fullName evidence="1">Alpha-L-arabinofuranosidase B arabinose-binding domain-containing protein</fullName>
    </recommendedName>
</protein>
<proteinExistence type="predicted"/>
<gene>
    <name evidence="2" type="ORF">OFUS_LOCUS18319</name>
</gene>
<feature type="domain" description="Alpha-L-arabinofuranosidase B arabinose-binding" evidence="1">
    <location>
        <begin position="70"/>
        <end position="175"/>
    </location>
</feature>
<dbReference type="Proteomes" id="UP000749559">
    <property type="component" value="Unassembled WGS sequence"/>
</dbReference>
<dbReference type="GO" id="GO:0046373">
    <property type="term" value="P:L-arabinose metabolic process"/>
    <property type="evidence" value="ECO:0007669"/>
    <property type="project" value="InterPro"/>
</dbReference>
<keyword evidence="3" id="KW-1185">Reference proteome</keyword>
<dbReference type="AlphaFoldDB" id="A0A8J1Y6U6"/>
<accession>A0A8J1Y6U6</accession>
<dbReference type="Gene3D" id="2.80.10.50">
    <property type="match status" value="1"/>
</dbReference>
<evidence type="ECO:0000313" key="3">
    <source>
        <dbReference type="Proteomes" id="UP000749559"/>
    </source>
</evidence>
<dbReference type="SUPFAM" id="SSF110221">
    <property type="entry name" value="AbfB domain"/>
    <property type="match status" value="2"/>
</dbReference>